<dbReference type="InterPro" id="IPR011701">
    <property type="entry name" value="MFS"/>
</dbReference>
<gene>
    <name evidence="12" type="ORF">EG68_09752</name>
</gene>
<keyword evidence="6 10" id="KW-1133">Transmembrane helix</keyword>
<keyword evidence="7 10" id="KW-0472">Membrane</keyword>
<evidence type="ECO:0000256" key="9">
    <source>
        <dbReference type="ARBA" id="ARBA00042039"/>
    </source>
</evidence>
<evidence type="ECO:0000256" key="7">
    <source>
        <dbReference type="ARBA" id="ARBA00023136"/>
    </source>
</evidence>
<sequence length="506" mass="54453">MFALAPGIKCLNRILPPWNDKSGRVYIFVCTFLIYTCYHISRKPISVVKSVLHENCTEVAEKSGRPIDPENPTFCDWKPFDGDNYNSLFATLDLVLLSAYAVSMFISGHAADRFNLRHYLSLGSVLCGASTVAFGLGYFFNVHSFAFYVIVQLVGGILQASGWPAVVASMGNWFGKSGRGFFMGVWNAHTSVGNILGSLIAGAFVESAWGWSFVVPGLLLAAVGVLTFFFLVPYPEELGLEPPERQHKEFDYTVHTDTPGQSSEPSEDFINSSVAITEPILRNDGDTQVVSIWTALRVPGVVEYSLCLLFSKLVSYTFMFWLPNYITEAGSFNPTDAADLSAIFDLGGIAGGILAGVISDRTAASATICSIMLVLGIPMLYIFHLYGVTSVANCIGLLIPLGLLINGPYALITTAVSADLGTHPSLRSSSRALATVTGIIDGTGSIGSALGPLLCGLLKPHGWTAVFAMLMTALGLAALLLTRRVRKEACICNRSRRRSAPGISEI</sequence>
<evidence type="ECO:0000313" key="13">
    <source>
        <dbReference type="Proteomes" id="UP000822476"/>
    </source>
</evidence>
<evidence type="ECO:0000256" key="10">
    <source>
        <dbReference type="SAM" id="Phobius"/>
    </source>
</evidence>
<dbReference type="FunFam" id="1.20.1250.20:FF:000028">
    <property type="entry name" value="Sugar phosphate exchanger 3 isoform 1"/>
    <property type="match status" value="1"/>
</dbReference>
<feature type="transmembrane region" description="Helical" evidence="10">
    <location>
        <begin position="145"/>
        <end position="168"/>
    </location>
</feature>
<evidence type="ECO:0000256" key="4">
    <source>
        <dbReference type="ARBA" id="ARBA00022597"/>
    </source>
</evidence>
<name>A0A8S9Y8G6_9TREM</name>
<evidence type="ECO:0000256" key="8">
    <source>
        <dbReference type="ARBA" id="ARBA00041091"/>
    </source>
</evidence>
<feature type="transmembrane region" description="Helical" evidence="10">
    <location>
        <begin position="342"/>
        <end position="359"/>
    </location>
</feature>
<feature type="transmembrane region" description="Helical" evidence="10">
    <location>
        <begin position="119"/>
        <end position="139"/>
    </location>
</feature>
<feature type="transmembrane region" description="Helical" evidence="10">
    <location>
        <begin position="432"/>
        <end position="450"/>
    </location>
</feature>
<feature type="transmembrane region" description="Helical" evidence="10">
    <location>
        <begin position="211"/>
        <end position="232"/>
    </location>
</feature>
<organism evidence="12 13">
    <name type="scientific">Paragonimus skrjabini miyazakii</name>
    <dbReference type="NCBI Taxonomy" id="59628"/>
    <lineage>
        <taxon>Eukaryota</taxon>
        <taxon>Metazoa</taxon>
        <taxon>Spiralia</taxon>
        <taxon>Lophotrochozoa</taxon>
        <taxon>Platyhelminthes</taxon>
        <taxon>Trematoda</taxon>
        <taxon>Digenea</taxon>
        <taxon>Plagiorchiida</taxon>
        <taxon>Troglotremata</taxon>
        <taxon>Troglotrematidae</taxon>
        <taxon>Paragonimus</taxon>
    </lineage>
</organism>
<dbReference type="PANTHER" id="PTHR43184">
    <property type="entry name" value="MAJOR FACILITATOR SUPERFAMILY TRANSPORTER 16, ISOFORM B"/>
    <property type="match status" value="1"/>
</dbReference>
<evidence type="ECO:0000259" key="11">
    <source>
        <dbReference type="PROSITE" id="PS50850"/>
    </source>
</evidence>
<dbReference type="GO" id="GO:0016020">
    <property type="term" value="C:membrane"/>
    <property type="evidence" value="ECO:0007669"/>
    <property type="project" value="UniProtKB-SubCell"/>
</dbReference>
<dbReference type="AlphaFoldDB" id="A0A8S9Y8G6"/>
<comment type="caution">
    <text evidence="12">The sequence shown here is derived from an EMBL/GenBank/DDBJ whole genome shotgun (WGS) entry which is preliminary data.</text>
</comment>
<feature type="transmembrane region" description="Helical" evidence="10">
    <location>
        <begin position="462"/>
        <end position="481"/>
    </location>
</feature>
<feature type="transmembrane region" description="Helical" evidence="10">
    <location>
        <begin position="180"/>
        <end position="205"/>
    </location>
</feature>
<comment type="similarity">
    <text evidence="2">Belongs to the major facilitator superfamily. Organophosphate:Pi antiporter (OPA) (TC 2.A.1.4) family.</text>
</comment>
<comment type="subcellular location">
    <subcellularLocation>
        <location evidence="1">Membrane</location>
        <topology evidence="1">Multi-pass membrane protein</topology>
    </subcellularLocation>
</comment>
<evidence type="ECO:0000256" key="1">
    <source>
        <dbReference type="ARBA" id="ARBA00004141"/>
    </source>
</evidence>
<dbReference type="EMBL" id="JTDE01022263">
    <property type="protein sequence ID" value="KAF7231862.1"/>
    <property type="molecule type" value="Genomic_DNA"/>
</dbReference>
<dbReference type="Proteomes" id="UP000822476">
    <property type="component" value="Unassembled WGS sequence"/>
</dbReference>
<keyword evidence="13" id="KW-1185">Reference proteome</keyword>
<feature type="transmembrane region" description="Helical" evidence="10">
    <location>
        <begin position="390"/>
        <end position="412"/>
    </location>
</feature>
<dbReference type="PANTHER" id="PTHR43184:SF12">
    <property type="entry name" value="SUGAR PHOSPHATE EXCHANGER 3"/>
    <property type="match status" value="1"/>
</dbReference>
<evidence type="ECO:0000313" key="12">
    <source>
        <dbReference type="EMBL" id="KAF7231862.1"/>
    </source>
</evidence>
<dbReference type="PROSITE" id="PS50850">
    <property type="entry name" value="MFS"/>
    <property type="match status" value="1"/>
</dbReference>
<protein>
    <recommendedName>
        <fullName evidence="8">Sugar phosphate exchanger 3</fullName>
    </recommendedName>
    <alternativeName>
        <fullName evidence="9">Solute carrier family 37 member 3</fullName>
    </alternativeName>
</protein>
<evidence type="ECO:0000256" key="5">
    <source>
        <dbReference type="ARBA" id="ARBA00022692"/>
    </source>
</evidence>
<dbReference type="Gene3D" id="1.20.1250.20">
    <property type="entry name" value="MFS general substrate transporter like domains"/>
    <property type="match status" value="2"/>
</dbReference>
<feature type="transmembrane region" description="Helical" evidence="10">
    <location>
        <begin position="23"/>
        <end position="41"/>
    </location>
</feature>
<keyword evidence="3" id="KW-0813">Transport</keyword>
<dbReference type="OrthoDB" id="3639251at2759"/>
<dbReference type="Pfam" id="PF07690">
    <property type="entry name" value="MFS_1"/>
    <property type="match status" value="1"/>
</dbReference>
<keyword evidence="5 10" id="KW-0812">Transmembrane</keyword>
<dbReference type="InterPro" id="IPR000849">
    <property type="entry name" value="Sugar_P_transporter"/>
</dbReference>
<reference evidence="12" key="1">
    <citation type="submission" date="2019-07" db="EMBL/GenBank/DDBJ databases">
        <title>Annotation for the trematode Paragonimus miyazaki's.</title>
        <authorList>
            <person name="Choi Y.-J."/>
        </authorList>
    </citation>
    <scope>NUCLEOTIDE SEQUENCE</scope>
    <source>
        <strain evidence="12">Japan</strain>
    </source>
</reference>
<dbReference type="InterPro" id="IPR020846">
    <property type="entry name" value="MFS_dom"/>
</dbReference>
<evidence type="ECO:0000256" key="2">
    <source>
        <dbReference type="ARBA" id="ARBA00009598"/>
    </source>
</evidence>
<evidence type="ECO:0000256" key="3">
    <source>
        <dbReference type="ARBA" id="ARBA00022448"/>
    </source>
</evidence>
<feature type="transmembrane region" description="Helical" evidence="10">
    <location>
        <begin position="87"/>
        <end position="107"/>
    </location>
</feature>
<proteinExistence type="inferred from homology"/>
<accession>A0A8S9Y8G6</accession>
<dbReference type="PIRSF" id="PIRSF002808">
    <property type="entry name" value="Hexose_phosphate_transp"/>
    <property type="match status" value="1"/>
</dbReference>
<feature type="transmembrane region" description="Helical" evidence="10">
    <location>
        <begin position="301"/>
        <end position="322"/>
    </location>
</feature>
<evidence type="ECO:0000256" key="6">
    <source>
        <dbReference type="ARBA" id="ARBA00022989"/>
    </source>
</evidence>
<feature type="transmembrane region" description="Helical" evidence="10">
    <location>
        <begin position="366"/>
        <end position="384"/>
    </location>
</feature>
<dbReference type="SUPFAM" id="SSF103473">
    <property type="entry name" value="MFS general substrate transporter"/>
    <property type="match status" value="1"/>
</dbReference>
<keyword evidence="4" id="KW-0762">Sugar transport</keyword>
<dbReference type="GO" id="GO:0022857">
    <property type="term" value="F:transmembrane transporter activity"/>
    <property type="evidence" value="ECO:0007669"/>
    <property type="project" value="InterPro"/>
</dbReference>
<dbReference type="InterPro" id="IPR036259">
    <property type="entry name" value="MFS_trans_sf"/>
</dbReference>
<feature type="domain" description="Major facilitator superfamily (MFS) profile" evidence="11">
    <location>
        <begin position="27"/>
        <end position="490"/>
    </location>
</feature>